<evidence type="ECO:0000259" key="1">
    <source>
        <dbReference type="Pfam" id="PF01208"/>
    </source>
</evidence>
<feature type="domain" description="Uroporphyrinogen decarboxylase (URO-D)" evidence="1">
    <location>
        <begin position="75"/>
        <end position="346"/>
    </location>
</feature>
<organism evidence="2 3">
    <name type="scientific">Ruthenibacterium lactatiformans</name>
    <dbReference type="NCBI Taxonomy" id="1550024"/>
    <lineage>
        <taxon>Bacteria</taxon>
        <taxon>Bacillati</taxon>
        <taxon>Bacillota</taxon>
        <taxon>Clostridia</taxon>
        <taxon>Eubacteriales</taxon>
        <taxon>Oscillospiraceae</taxon>
        <taxon>Ruthenibacterium</taxon>
    </lineage>
</organism>
<comment type="caution">
    <text evidence="2">The sequence shown here is derived from an EMBL/GenBank/DDBJ whole genome shotgun (WGS) entry which is preliminary data.</text>
</comment>
<dbReference type="Pfam" id="PF01208">
    <property type="entry name" value="URO-D"/>
    <property type="match status" value="1"/>
</dbReference>
<reference evidence="2" key="1">
    <citation type="submission" date="2015-02" db="EMBL/GenBank/DDBJ databases">
        <title>A novel member of the family Ruminococcaceae isolated from human feces.</title>
        <authorList>
            <person name="Shkoporov A.N."/>
            <person name="Chaplin A.V."/>
            <person name="Motuzova O.V."/>
            <person name="Kafarskaia L.I."/>
            <person name="Khokhlova E.V."/>
            <person name="Efimov B.A."/>
        </authorList>
    </citation>
    <scope>NUCLEOTIDE SEQUENCE [LARGE SCALE GENOMIC DNA]</scope>
    <source>
        <strain evidence="2">585-1</strain>
    </source>
</reference>
<dbReference type="InterPro" id="IPR038071">
    <property type="entry name" value="UROD/MetE-like_sf"/>
</dbReference>
<keyword evidence="3" id="KW-1185">Reference proteome</keyword>
<sequence length="350" mass="40121">MAIYDITFHPAWWHKRTGVSFDKKFFLNPDYRIQADMLMRRFLFENFPEIYPSESYMVQPRPLIDSDLLAGEYLQAQLLGCDILFTDDNLPEVQCAHLTDAQIEALSVPDLDHSTVWAMYEKQMKTLISRFGHVESYLDLCGVQNLAFALRGQELFIDYYENPRLAHHLLTVCTQTLIAVADRLRQYTSHISTGVSSILGKTAPQAYLTSNCTVDMISADLYETYLMPYDIQLAEHFGVFAVHHCGMHCERFAPLYRKTPNLVWLEAGAHSDFHAVRSACENSWLNLRYSPQNLLCESIPEIQENVRSQFSSASFEKRNDFTSMSCVGIDVNTPDQNVIAFCRAIQDIPQ</sequence>
<evidence type="ECO:0000313" key="3">
    <source>
        <dbReference type="Proteomes" id="UP000032483"/>
    </source>
</evidence>
<name>A0A0D8IWB5_9FIRM</name>
<proteinExistence type="predicted"/>
<dbReference type="EMBL" id="JXXK01000025">
    <property type="protein sequence ID" value="KJF39005.1"/>
    <property type="molecule type" value="Genomic_DNA"/>
</dbReference>
<dbReference type="AlphaFoldDB" id="A0A0D8IWB5"/>
<accession>A0A0D8IWB5</accession>
<dbReference type="Proteomes" id="UP000032483">
    <property type="component" value="Unassembled WGS sequence"/>
</dbReference>
<dbReference type="GeneID" id="42857779"/>
<dbReference type="RefSeq" id="WP_050006033.1">
    <property type="nucleotide sequence ID" value="NZ_CAUBPW010000087.1"/>
</dbReference>
<gene>
    <name evidence="2" type="ORF">TQ39_14505</name>
</gene>
<protein>
    <recommendedName>
        <fullName evidence="1">Uroporphyrinogen decarboxylase (URO-D) domain-containing protein</fullName>
    </recommendedName>
</protein>
<dbReference type="InterPro" id="IPR000257">
    <property type="entry name" value="Uroporphyrinogen_deCOase"/>
</dbReference>
<evidence type="ECO:0000313" key="2">
    <source>
        <dbReference type="EMBL" id="KJF39005.1"/>
    </source>
</evidence>
<dbReference type="Gene3D" id="3.20.20.210">
    <property type="match status" value="1"/>
</dbReference>
<dbReference type="SUPFAM" id="SSF51726">
    <property type="entry name" value="UROD/MetE-like"/>
    <property type="match status" value="1"/>
</dbReference>